<evidence type="ECO:0000256" key="10">
    <source>
        <dbReference type="ARBA" id="ARBA00023239"/>
    </source>
</evidence>
<dbReference type="AlphaFoldDB" id="A0A1H0EPL1"/>
<dbReference type="CDD" id="cd07304">
    <property type="entry name" value="Chorismate_synthase"/>
    <property type="match status" value="1"/>
</dbReference>
<dbReference type="GO" id="GO:0004107">
    <property type="term" value="F:chorismate synthase activity"/>
    <property type="evidence" value="ECO:0007669"/>
    <property type="project" value="UniProtKB-UniRule"/>
</dbReference>
<dbReference type="EC" id="4.2.3.5" evidence="3 11"/>
<feature type="binding site" evidence="11">
    <location>
        <position position="47"/>
    </location>
    <ligand>
        <name>NADP(+)</name>
        <dbReference type="ChEBI" id="CHEBI:58349"/>
    </ligand>
</feature>
<proteinExistence type="inferred from homology"/>
<accession>A0A1H0EPL1</accession>
<evidence type="ECO:0000313" key="13">
    <source>
        <dbReference type="Proteomes" id="UP000199182"/>
    </source>
</evidence>
<dbReference type="PROSITE" id="PS00788">
    <property type="entry name" value="CHORISMATE_SYNTHASE_2"/>
    <property type="match status" value="1"/>
</dbReference>
<evidence type="ECO:0000256" key="4">
    <source>
        <dbReference type="ARBA" id="ARBA00022605"/>
    </source>
</evidence>
<comment type="pathway">
    <text evidence="1 11">Metabolic intermediate biosynthesis; chorismate biosynthesis; chorismate from D-erythrose 4-phosphate and phosphoenolpyruvate: step 7/7.</text>
</comment>
<dbReference type="RefSeq" id="WP_092642399.1">
    <property type="nucleotide sequence ID" value="NZ_FNID01000035.1"/>
</dbReference>
<dbReference type="Gene3D" id="3.60.150.10">
    <property type="entry name" value="Chorismate synthase AroC"/>
    <property type="match status" value="1"/>
</dbReference>
<evidence type="ECO:0000256" key="8">
    <source>
        <dbReference type="ARBA" id="ARBA00022857"/>
    </source>
</evidence>
<dbReference type="NCBIfam" id="NF003793">
    <property type="entry name" value="PRK05382.1"/>
    <property type="match status" value="1"/>
</dbReference>
<feature type="binding site" evidence="11">
    <location>
        <begin position="304"/>
        <end position="308"/>
    </location>
    <ligand>
        <name>FMN</name>
        <dbReference type="ChEBI" id="CHEBI:58210"/>
    </ligand>
</feature>
<evidence type="ECO:0000256" key="9">
    <source>
        <dbReference type="ARBA" id="ARBA00023141"/>
    </source>
</evidence>
<dbReference type="InterPro" id="IPR020541">
    <property type="entry name" value="Chorismate_synthase_CS"/>
</dbReference>
<feature type="binding site" evidence="11">
    <location>
        <position position="289"/>
    </location>
    <ligand>
        <name>FMN</name>
        <dbReference type="ChEBI" id="CHEBI:58210"/>
    </ligand>
</feature>
<keyword evidence="8 11" id="KW-0521">NADP</keyword>
<dbReference type="InterPro" id="IPR000453">
    <property type="entry name" value="Chorismate_synth"/>
</dbReference>
<dbReference type="PANTHER" id="PTHR21085:SF0">
    <property type="entry name" value="CHORISMATE SYNTHASE"/>
    <property type="match status" value="1"/>
</dbReference>
<evidence type="ECO:0000313" key="12">
    <source>
        <dbReference type="EMBL" id="SDN84243.1"/>
    </source>
</evidence>
<dbReference type="InterPro" id="IPR035904">
    <property type="entry name" value="Chorismate_synth_AroC_sf"/>
</dbReference>
<dbReference type="STRING" id="258515.SAMN05192585_1355"/>
<dbReference type="PIRSF" id="PIRSF001456">
    <property type="entry name" value="Chorismate_synth"/>
    <property type="match status" value="1"/>
</dbReference>
<feature type="binding site" evidence="11">
    <location>
        <position position="331"/>
    </location>
    <ligand>
        <name>FMN</name>
        <dbReference type="ChEBI" id="CHEBI:58210"/>
    </ligand>
</feature>
<name>A0A1H0EPL1_9FIRM</name>
<dbReference type="UniPathway" id="UPA00053">
    <property type="reaction ID" value="UER00090"/>
</dbReference>
<dbReference type="HAMAP" id="MF_00300">
    <property type="entry name" value="Chorismate_synth"/>
    <property type="match status" value="1"/>
</dbReference>
<comment type="catalytic activity">
    <reaction evidence="11">
        <text>5-O-(1-carboxyvinyl)-3-phosphoshikimate = chorismate + phosphate</text>
        <dbReference type="Rhea" id="RHEA:21020"/>
        <dbReference type="ChEBI" id="CHEBI:29748"/>
        <dbReference type="ChEBI" id="CHEBI:43474"/>
        <dbReference type="ChEBI" id="CHEBI:57701"/>
        <dbReference type="EC" id="4.2.3.5"/>
    </reaction>
</comment>
<evidence type="ECO:0000256" key="3">
    <source>
        <dbReference type="ARBA" id="ARBA00013036"/>
    </source>
</evidence>
<keyword evidence="13" id="KW-1185">Reference proteome</keyword>
<sequence length="359" mass="37879">MSSIWGDRLKISVFGESHSEGIGVVIDGFPAGVEINFKEVERFMARRAPAGQAYSTKRKEPDVPQVVSGILNGVTCGTPICCVIQNTDTRSKDYENIALKPRPGHADYTGFVRYHGYNDPRGGGHFSGRLTAPLVFAGALCKQYLAGKGITVGAHIYELGGVADTPFDDTAISSKLLRALWKKPLPVNDDAKGEQMLAVIEQKRMEGDSVGGVVECAAIGLPAGLGSPIFGSVEGELSSLLFGIPAAKGVEFGAGFAAARMTGSEHNDSFIIKDGAVKTKTNRHGGILGGITSGMPLVFRAAFKPTPSISQEQQTVDLAEMKPAAIVINGRHDPCVVPRAVPCVEAAAAVALTNLYLQK</sequence>
<comment type="subunit">
    <text evidence="11">Homotetramer.</text>
</comment>
<feature type="binding site" evidence="11">
    <location>
        <begin position="125"/>
        <end position="127"/>
    </location>
    <ligand>
        <name>FMN</name>
        <dbReference type="ChEBI" id="CHEBI:58210"/>
    </ligand>
</feature>
<keyword evidence="6 11" id="KW-0288">FMN</keyword>
<evidence type="ECO:0000256" key="6">
    <source>
        <dbReference type="ARBA" id="ARBA00022643"/>
    </source>
</evidence>
<dbReference type="GO" id="GO:0005829">
    <property type="term" value="C:cytosol"/>
    <property type="evidence" value="ECO:0007669"/>
    <property type="project" value="TreeGrafter"/>
</dbReference>
<comment type="function">
    <text evidence="11">Catalyzes the anti-1,4-elimination of the C-3 phosphate and the C-6 proR hydrogen from 5-enolpyruvylshikimate-3-phosphate (EPSP) to yield chorismate, which is the branch point compound that serves as the starting substrate for the three terminal pathways of aromatic amino acid biosynthesis. This reaction introduces a second double bond into the aromatic ring system.</text>
</comment>
<dbReference type="Proteomes" id="UP000199182">
    <property type="component" value="Unassembled WGS sequence"/>
</dbReference>
<keyword evidence="7 11" id="KW-0274">FAD</keyword>
<dbReference type="GO" id="GO:0009073">
    <property type="term" value="P:aromatic amino acid family biosynthetic process"/>
    <property type="evidence" value="ECO:0007669"/>
    <property type="project" value="UniProtKB-KW"/>
</dbReference>
<comment type="similarity">
    <text evidence="2 11">Belongs to the chorismate synthase family.</text>
</comment>
<dbReference type="GO" id="GO:0009423">
    <property type="term" value="P:chorismate biosynthetic process"/>
    <property type="evidence" value="ECO:0007669"/>
    <property type="project" value="UniProtKB-UniRule"/>
</dbReference>
<dbReference type="NCBIfam" id="TIGR00033">
    <property type="entry name" value="aroC"/>
    <property type="match status" value="1"/>
</dbReference>
<dbReference type="GO" id="GO:0008652">
    <property type="term" value="P:amino acid biosynthetic process"/>
    <property type="evidence" value="ECO:0007669"/>
    <property type="project" value="UniProtKB-KW"/>
</dbReference>
<evidence type="ECO:0000256" key="2">
    <source>
        <dbReference type="ARBA" id="ARBA00008014"/>
    </source>
</evidence>
<evidence type="ECO:0000256" key="1">
    <source>
        <dbReference type="ARBA" id="ARBA00005044"/>
    </source>
</evidence>
<dbReference type="PANTHER" id="PTHR21085">
    <property type="entry name" value="CHORISMATE SYNTHASE"/>
    <property type="match status" value="1"/>
</dbReference>
<dbReference type="OrthoDB" id="9771806at2"/>
<evidence type="ECO:0000256" key="5">
    <source>
        <dbReference type="ARBA" id="ARBA00022630"/>
    </source>
</evidence>
<dbReference type="EMBL" id="FNID01000035">
    <property type="protein sequence ID" value="SDN84243.1"/>
    <property type="molecule type" value="Genomic_DNA"/>
</dbReference>
<evidence type="ECO:0000256" key="11">
    <source>
        <dbReference type="HAMAP-Rule" id="MF_00300"/>
    </source>
</evidence>
<dbReference type="SUPFAM" id="SSF103263">
    <property type="entry name" value="Chorismate synthase, AroC"/>
    <property type="match status" value="1"/>
</dbReference>
<comment type="caution">
    <text evidence="11">Lacks conserved residue(s) required for the propagation of feature annotation.</text>
</comment>
<organism evidence="12 13">
    <name type="scientific">Acetanaerobacterium elongatum</name>
    <dbReference type="NCBI Taxonomy" id="258515"/>
    <lineage>
        <taxon>Bacteria</taxon>
        <taxon>Bacillati</taxon>
        <taxon>Bacillota</taxon>
        <taxon>Clostridia</taxon>
        <taxon>Eubacteriales</taxon>
        <taxon>Oscillospiraceae</taxon>
        <taxon>Acetanaerobacterium</taxon>
    </lineage>
</organism>
<comment type="cofactor">
    <cofactor evidence="11">
        <name>FMNH2</name>
        <dbReference type="ChEBI" id="CHEBI:57618"/>
    </cofactor>
    <text evidence="11">Reduced FMN (FMNH(2)).</text>
</comment>
<evidence type="ECO:0000256" key="7">
    <source>
        <dbReference type="ARBA" id="ARBA00022827"/>
    </source>
</evidence>
<keyword evidence="4 11" id="KW-0028">Amino-acid biosynthesis</keyword>
<keyword evidence="10 11" id="KW-0456">Lyase</keyword>
<reference evidence="12 13" key="1">
    <citation type="submission" date="2016-10" db="EMBL/GenBank/DDBJ databases">
        <authorList>
            <person name="de Groot N.N."/>
        </authorList>
    </citation>
    <scope>NUCLEOTIDE SEQUENCE [LARGE SCALE GENOMIC DNA]</scope>
    <source>
        <strain evidence="12 13">CGMCC 1.5012</strain>
    </source>
</reference>
<keyword evidence="9 11" id="KW-0057">Aromatic amino acid biosynthesis</keyword>
<gene>
    <name evidence="11" type="primary">aroC</name>
    <name evidence="12" type="ORF">SAMN05192585_1355</name>
</gene>
<dbReference type="GO" id="GO:0010181">
    <property type="term" value="F:FMN binding"/>
    <property type="evidence" value="ECO:0007669"/>
    <property type="project" value="TreeGrafter"/>
</dbReference>
<keyword evidence="5 11" id="KW-0285">Flavoprotein</keyword>
<protein>
    <recommendedName>
        <fullName evidence="3 11">Chorismate synthase</fullName>
        <shortName evidence="11">CS</shortName>
        <ecNumber evidence="3 11">4.2.3.5</ecNumber>
    </recommendedName>
    <alternativeName>
        <fullName evidence="11">5-enolpyruvylshikimate-3-phosphate phospholyase</fullName>
    </alternativeName>
</protein>
<dbReference type="Pfam" id="PF01264">
    <property type="entry name" value="Chorismate_synt"/>
    <property type="match status" value="1"/>
</dbReference>